<gene>
    <name evidence="1" type="ORF">GGR21_000425</name>
</gene>
<dbReference type="EMBL" id="JACIEP010000002">
    <property type="protein sequence ID" value="MBB4034538.1"/>
    <property type="molecule type" value="Genomic_DNA"/>
</dbReference>
<name>A0A840CKH8_9BACT</name>
<dbReference type="AlphaFoldDB" id="A0A840CKH8"/>
<dbReference type="SUPFAM" id="SSF63829">
    <property type="entry name" value="Calcium-dependent phosphotriesterase"/>
    <property type="match status" value="1"/>
</dbReference>
<dbReference type="PROSITE" id="PS51257">
    <property type="entry name" value="PROKAR_LIPOPROTEIN"/>
    <property type="match status" value="1"/>
</dbReference>
<evidence type="ECO:0000313" key="1">
    <source>
        <dbReference type="EMBL" id="MBB4034538.1"/>
    </source>
</evidence>
<organism evidence="1 2">
    <name type="scientific">Dysgonomonas hofstadii</name>
    <dbReference type="NCBI Taxonomy" id="637886"/>
    <lineage>
        <taxon>Bacteria</taxon>
        <taxon>Pseudomonadati</taxon>
        <taxon>Bacteroidota</taxon>
        <taxon>Bacteroidia</taxon>
        <taxon>Bacteroidales</taxon>
        <taxon>Dysgonomonadaceae</taxon>
        <taxon>Dysgonomonas</taxon>
    </lineage>
</organism>
<sequence length="358" mass="39513">MKKYFLRTILIGISAISFFSCDSDDDPDWTEPEVKTTGVYILNSGNYKGNDASLTYYDVENNTVTENVFANVNKPLILGELANDMAIYGSKMYIAVTTSNKIYVTDKKARLVTNGTITPLNDEMPMEPRCILTYEGKIYISTQTGYVLRMDTTTYSYDKVKVGAYPEQMAISGNNLFVANSGQYYDNTVSVVNLNTFSETSKIELPTYNPVAIQTDKSGNIYVLCWDIHMGTSSALYKINATTHAITKIGDDGIGSYILMNGDKLLIMSLDYDANTSNIISYDTTGNTFSGSFVTDGTVIETGNSLNIDPVTGNIYVGTAVYGRKHQMLIFSPDGKLITKFNTGGYYPMGAYFLSEIK</sequence>
<accession>A0A840CKH8</accession>
<reference evidence="1 2" key="1">
    <citation type="submission" date="2020-08" db="EMBL/GenBank/DDBJ databases">
        <title>Genomic Encyclopedia of Type Strains, Phase IV (KMG-IV): sequencing the most valuable type-strain genomes for metagenomic binning, comparative biology and taxonomic classification.</title>
        <authorList>
            <person name="Goeker M."/>
        </authorList>
    </citation>
    <scope>NUCLEOTIDE SEQUENCE [LARGE SCALE GENOMIC DNA]</scope>
    <source>
        <strain evidence="1 2">DSM 104969</strain>
    </source>
</reference>
<protein>
    <submittedName>
        <fullName evidence="1">Uncharacterized protein</fullName>
    </submittedName>
</protein>
<dbReference type="InterPro" id="IPR015943">
    <property type="entry name" value="WD40/YVTN_repeat-like_dom_sf"/>
</dbReference>
<dbReference type="InterPro" id="IPR031815">
    <property type="entry name" value="DUF5074"/>
</dbReference>
<dbReference type="SUPFAM" id="SSF63825">
    <property type="entry name" value="YWTD domain"/>
    <property type="match status" value="1"/>
</dbReference>
<evidence type="ECO:0000313" key="2">
    <source>
        <dbReference type="Proteomes" id="UP000555103"/>
    </source>
</evidence>
<dbReference type="Gene3D" id="2.130.10.10">
    <property type="entry name" value="YVTN repeat-like/Quinoprotein amine dehydrogenase"/>
    <property type="match status" value="1"/>
</dbReference>
<dbReference type="PANTHER" id="PTHR47197">
    <property type="entry name" value="PROTEIN NIRF"/>
    <property type="match status" value="1"/>
</dbReference>
<keyword evidence="2" id="KW-1185">Reference proteome</keyword>
<proteinExistence type="predicted"/>
<dbReference type="Pfam" id="PF16819">
    <property type="entry name" value="DUF5074"/>
    <property type="match status" value="1"/>
</dbReference>
<dbReference type="RefSeq" id="WP_183305500.1">
    <property type="nucleotide sequence ID" value="NZ_JACIEP010000002.1"/>
</dbReference>
<comment type="caution">
    <text evidence="1">The sequence shown here is derived from an EMBL/GenBank/DDBJ whole genome shotgun (WGS) entry which is preliminary data.</text>
</comment>
<dbReference type="Proteomes" id="UP000555103">
    <property type="component" value="Unassembled WGS sequence"/>
</dbReference>
<dbReference type="PANTHER" id="PTHR47197:SF3">
    <property type="entry name" value="DIHYDRO-HEME D1 DEHYDROGENASE"/>
    <property type="match status" value="1"/>
</dbReference>
<dbReference type="InterPro" id="IPR051200">
    <property type="entry name" value="Host-pathogen_enzymatic-act"/>
</dbReference>